<gene>
    <name evidence="2" type="ORF">KCG48_05035</name>
</gene>
<dbReference type="EMBL" id="JAGSCS010000004">
    <property type="protein sequence ID" value="MBR0575705.1"/>
    <property type="molecule type" value="Genomic_DNA"/>
</dbReference>
<organism evidence="2 3">
    <name type="scientific">Proteiniclasticum sediminis</name>
    <dbReference type="NCBI Taxonomy" id="2804028"/>
    <lineage>
        <taxon>Bacteria</taxon>
        <taxon>Bacillati</taxon>
        <taxon>Bacillota</taxon>
        <taxon>Clostridia</taxon>
        <taxon>Eubacteriales</taxon>
        <taxon>Clostridiaceae</taxon>
        <taxon>Proteiniclasticum</taxon>
    </lineage>
</organism>
<feature type="coiled-coil region" evidence="1">
    <location>
        <begin position="15"/>
        <end position="56"/>
    </location>
</feature>
<evidence type="ECO:0000313" key="3">
    <source>
        <dbReference type="Proteomes" id="UP000675379"/>
    </source>
</evidence>
<comment type="caution">
    <text evidence="2">The sequence shown here is derived from an EMBL/GenBank/DDBJ whole genome shotgun (WGS) entry which is preliminary data.</text>
</comment>
<keyword evidence="1" id="KW-0175">Coiled coil</keyword>
<evidence type="ECO:0000313" key="2">
    <source>
        <dbReference type="EMBL" id="MBR0575705.1"/>
    </source>
</evidence>
<name>A0A941CN24_9CLOT</name>
<dbReference type="RefSeq" id="WP_211800263.1">
    <property type="nucleotide sequence ID" value="NZ_JAGSCS010000004.1"/>
</dbReference>
<proteinExistence type="predicted"/>
<protein>
    <submittedName>
        <fullName evidence="2">Uncharacterized protein</fullName>
    </submittedName>
</protein>
<dbReference type="AlphaFoldDB" id="A0A941CN24"/>
<accession>A0A941CN24</accession>
<evidence type="ECO:0000256" key="1">
    <source>
        <dbReference type="SAM" id="Coils"/>
    </source>
</evidence>
<keyword evidence="3" id="KW-1185">Reference proteome</keyword>
<reference evidence="2" key="1">
    <citation type="submission" date="2021-04" db="EMBL/GenBank/DDBJ databases">
        <title>Proteiniclasticum sedimins sp. nov., an obligate anaerobic bacterium isolated from anaerobic sludge.</title>
        <authorList>
            <person name="Liu J."/>
        </authorList>
    </citation>
    <scope>NUCLEOTIDE SEQUENCE</scope>
    <source>
        <strain evidence="2">BAD-10</strain>
    </source>
</reference>
<sequence>MNEDAKNFPTCEERLSRTQNALDDLKAIAEDLRSENRELQRRIDELVHRNKGLMTKDKLIQILGGKE</sequence>
<dbReference type="Proteomes" id="UP000675379">
    <property type="component" value="Unassembled WGS sequence"/>
</dbReference>